<dbReference type="Pfam" id="PF13646">
    <property type="entry name" value="HEAT_2"/>
    <property type="match status" value="4"/>
</dbReference>
<protein>
    <submittedName>
        <fullName evidence="3">Peptidase C14</fullName>
    </submittedName>
</protein>
<proteinExistence type="predicted"/>
<dbReference type="InterPro" id="IPR011989">
    <property type="entry name" value="ARM-like"/>
</dbReference>
<dbReference type="InterPro" id="IPR004155">
    <property type="entry name" value="PBS_lyase_HEAT"/>
</dbReference>
<feature type="domain" description="DUF7068" evidence="2">
    <location>
        <begin position="504"/>
        <end position="541"/>
    </location>
</feature>
<reference evidence="4" key="1">
    <citation type="journal article" date="2012" name="MBio">
        <title>Comparative genome analysis of Trichophyton rubrum and related dermatophytes reveals candidate genes involved in infection.</title>
        <authorList>
            <person name="Martinez D.A."/>
            <person name="Oliver B.G."/>
            <person name="Graeser Y."/>
            <person name="Goldberg J.M."/>
            <person name="Li W."/>
            <person name="Martinez-Rossi N.M."/>
            <person name="Monod M."/>
            <person name="Shelest E."/>
            <person name="Barton R.C."/>
            <person name="Birch E."/>
            <person name="Brakhage A.A."/>
            <person name="Chen Z."/>
            <person name="Gurr S.J."/>
            <person name="Heiman D."/>
            <person name="Heitman J."/>
            <person name="Kosti I."/>
            <person name="Rossi A."/>
            <person name="Saif S."/>
            <person name="Samalova M."/>
            <person name="Saunders C.W."/>
            <person name="Shea T."/>
            <person name="Summerbell R.C."/>
            <person name="Xu J."/>
            <person name="Young S."/>
            <person name="Zeng Q."/>
            <person name="Birren B.W."/>
            <person name="Cuomo C.A."/>
            <person name="White T.C."/>
        </authorList>
    </citation>
    <scope>NUCLEOTIDE SEQUENCE [LARGE SCALE GENOMIC DNA]</scope>
    <source>
        <strain evidence="4">ATCC MYA-4605 / CBS 113480</strain>
    </source>
</reference>
<dbReference type="OMA" id="ARICNIH"/>
<accession>C5FNC0</accession>
<dbReference type="Gene3D" id="3.40.50.300">
    <property type="entry name" value="P-loop containing nucleotide triphosphate hydrolases"/>
    <property type="match status" value="1"/>
</dbReference>
<dbReference type="SMART" id="SM00567">
    <property type="entry name" value="EZ_HEAT"/>
    <property type="match status" value="7"/>
</dbReference>
<evidence type="ECO:0000259" key="1">
    <source>
        <dbReference type="Pfam" id="PF05729"/>
    </source>
</evidence>
<dbReference type="PANTHER" id="PTHR12697:SF5">
    <property type="entry name" value="DEOXYHYPUSINE HYDROXYLASE"/>
    <property type="match status" value="1"/>
</dbReference>
<dbReference type="Gene3D" id="1.25.10.10">
    <property type="entry name" value="Leucine-rich Repeat Variant"/>
    <property type="match status" value="4"/>
</dbReference>
<dbReference type="RefSeq" id="XP_002846438.1">
    <property type="nucleotide sequence ID" value="XM_002846392.1"/>
</dbReference>
<dbReference type="STRING" id="554155.C5FNC0"/>
<dbReference type="EMBL" id="DS995704">
    <property type="protein sequence ID" value="EEQ31356.1"/>
    <property type="molecule type" value="Genomic_DNA"/>
</dbReference>
<dbReference type="InterPro" id="IPR055496">
    <property type="entry name" value="DUF7068"/>
</dbReference>
<dbReference type="SUPFAM" id="SSF52540">
    <property type="entry name" value="P-loop containing nucleoside triphosphate hydrolases"/>
    <property type="match status" value="1"/>
</dbReference>
<dbReference type="Pfam" id="PF23238">
    <property type="entry name" value="DUF7068"/>
    <property type="match status" value="1"/>
</dbReference>
<dbReference type="PANTHER" id="PTHR12697">
    <property type="entry name" value="PBS LYASE HEAT-LIKE PROTEIN"/>
    <property type="match status" value="1"/>
</dbReference>
<evidence type="ECO:0000313" key="3">
    <source>
        <dbReference type="EMBL" id="EEQ31356.1"/>
    </source>
</evidence>
<dbReference type="VEuPathDB" id="FungiDB:MCYG_04175"/>
<feature type="domain" description="NACHT" evidence="1">
    <location>
        <begin position="341"/>
        <end position="493"/>
    </location>
</feature>
<dbReference type="InterPro" id="IPR007111">
    <property type="entry name" value="NACHT_NTPase"/>
</dbReference>
<dbReference type="HOGENOM" id="CLU_291332_0_0_1"/>
<dbReference type="Proteomes" id="UP000002035">
    <property type="component" value="Unassembled WGS sequence"/>
</dbReference>
<dbReference type="eggNOG" id="KOG2029">
    <property type="taxonomic scope" value="Eukaryota"/>
</dbReference>
<dbReference type="GO" id="GO:0016491">
    <property type="term" value="F:oxidoreductase activity"/>
    <property type="evidence" value="ECO:0007669"/>
    <property type="project" value="TreeGrafter"/>
</dbReference>
<evidence type="ECO:0000259" key="2">
    <source>
        <dbReference type="Pfam" id="PF23238"/>
    </source>
</evidence>
<gene>
    <name evidence="3" type="ORF">MCYG_04175</name>
</gene>
<evidence type="ECO:0000313" key="4">
    <source>
        <dbReference type="Proteomes" id="UP000002035"/>
    </source>
</evidence>
<dbReference type="SUPFAM" id="SSF48371">
    <property type="entry name" value="ARM repeat"/>
    <property type="match status" value="2"/>
</dbReference>
<dbReference type="OrthoDB" id="4207253at2759"/>
<organism evidence="3 4">
    <name type="scientific">Arthroderma otae (strain ATCC MYA-4605 / CBS 113480)</name>
    <name type="common">Microsporum canis</name>
    <dbReference type="NCBI Taxonomy" id="554155"/>
    <lineage>
        <taxon>Eukaryota</taxon>
        <taxon>Fungi</taxon>
        <taxon>Dikarya</taxon>
        <taxon>Ascomycota</taxon>
        <taxon>Pezizomycotina</taxon>
        <taxon>Eurotiomycetes</taxon>
        <taxon>Eurotiomycetidae</taxon>
        <taxon>Onygenales</taxon>
        <taxon>Arthrodermataceae</taxon>
        <taxon>Microsporum</taxon>
    </lineage>
</organism>
<sequence length="1307" mass="146812">MVFWRQQKEVKTSNGPYHGLKVLVPRPGSSGPEPVVDIIFVHGLSGDCIETWKHADAEVPWIMDKSFLGDDLYERARIMTFGYNANVFQNVTTSRVIDHANIQSTTGGLIFMGTPHEGSCQASLVQMFQNIASCFTMGQNKTSLTQELETYSASTMDINQSFMQNASRSLEIVCFYETLPTRLPQGEQMIVKKASAVINGNGARNIGMECNHLELCKFGNPEEGRFESTFRPQLEMVVDNAIRNKAAPSVSEAASALKAYYTKGNALKIQRLSGKQLPMENCYINLAIIRLDPTEVPHISESSSFLLTERLQLGLNGENVQLYNLFNPIKLSNDEEKRPKRILIRGRAGVGKSTLCKKIVYEYIHNGMWKEHFDWLIWIPLRILNGIKANGPYTLRDLFVQYFCNSKELPDLAWDAVTGSAKDKTLFVLDGLDEVYGKWKPGEPMKRFLEYLLAQDQVIITTRPYTLDRGNLEPIDLELETIGFYPEQVVSYLKNEDIVLRNVAEEIQLFLNKRPIVQELVRIPIQLDALCHSWSKTFKNEALETMTDIYQNIIKELWRKDLLQLQTRNTETEEVLREIAEPEDEEEVKDAENLVEGFAFYGMYNGIVEFGADEQGLIYKNLANQSIKSRRTPGLVLGKVSFLRTSDNTLGGDLRSYHFLHLTFQELFAARYFVRQWLDDKPLYLVESNSTTMPKIFLQDKKYHSREVAGSKPGGALEGRKKLETRLLQWVDFEWEFRKTTELLSEAEFLEVGINTFLRESFRIRKSHILRTLSRRPRLSEDTIGIITSLLKDKDTDIRKAAAEALGGQLTLPEATLDRLVLLLEDKDVGVREATVRALGVQSTLPQATIDRLVLLLKDKDTNIRVATAAALGGQSGLSQATLDKLVLLLKDKSAGIREATARALGGQSTLSQATLDGLVLLLKDKYTTIRGAAAEALGGQSTLPQATLDGLVLLLKDKNADIRGAAARALGGQSTLPQATLDKLILLLHDTNFWGTRQAAAKALGSQLNLCQAALDRLILLLKDEDWRVRSTAADTLGRGFNLSQAALNGLILLLKDEYWESRVSAASALKEQSNLPQAALDALILLLKDKDQSVRKAVANAIGGQSNLPQVAFDGLILLLKDNDWGPRNAATNALKGRPNLPQAILDSLILLLKDEDWRRSYAAANVLEGQLNLPQAVLDQLILLFKGNDWQKRISAVNVLKRQSNLPQAMLDELILLLKDKSHEVWKLAFGILSKYEGLTIPPAYIAEPQLFMWWLEKSFAQQVSVYQQENTLFFNMLGKLNHAPLGWTFRLKFQWTRRGLGMP</sequence>
<keyword evidence="4" id="KW-1185">Reference proteome</keyword>
<dbReference type="InterPro" id="IPR016024">
    <property type="entry name" value="ARM-type_fold"/>
</dbReference>
<dbReference type="GeneID" id="9224507"/>
<dbReference type="Pfam" id="PF05729">
    <property type="entry name" value="NACHT"/>
    <property type="match status" value="1"/>
</dbReference>
<name>C5FNC0_ARTOC</name>
<dbReference type="InterPro" id="IPR027417">
    <property type="entry name" value="P-loop_NTPase"/>
</dbReference>